<dbReference type="PROSITE" id="PS51468">
    <property type="entry name" value="VIT"/>
    <property type="match status" value="1"/>
</dbReference>
<dbReference type="InterPro" id="IPR019220">
    <property type="entry name" value="DUF2135"/>
</dbReference>
<dbReference type="Proteomes" id="UP001430679">
    <property type="component" value="Unassembled WGS sequence"/>
</dbReference>
<dbReference type="InterPro" id="IPR008969">
    <property type="entry name" value="CarboxyPept-like_regulatory"/>
</dbReference>
<sequence>MKSKLCLSQPGIFQVSLKMLFYLILFLGTKSFAQSPELTVKGDEAEKVRMNKLIVNVKVVGNIAYTTAEMHFFNSGTRQMEAELIFPLPENVSVSRYAIDINGKMREAVPVNKNKGKQVFEAIEHRRVDPGLLEKVDGNNFRTRIYPLMPNGERTVIIGYEEELSAFDKDNLAYQLVSRYPKKLDNFEMNVSVLGTSASPTVSENSGDAIVFSKWNQSFQTSIKKENYQPSEKLLFKIPIQENTPSVIMQNVGGQHYFYGNTFIEGNKIAKKTPASIGLIWDNSLSCKTRDVKKEMSLLNAYFQKIKNTKVTLYFLNYTFEKQKEYVITNGNWTELKAVLENTKYDGGTRFSQLNFMNNDEYLFFSDGLSSLSENVLPKTKKTIYTITSSVSADFSFLNYSAMQTGGNFINLNQVNQDNALDKLTNSNLKFLGIKENYTVTDLFPMEGTSVSGSFSFSGISLNQKNQITLLFGYNNEAVLERKITLDAIVQNTNDVNVEKLWAQKKIANLDFQYAKNADEIELLGKKYGIITKNTSLIVLEAIRDYISYDIIPPAELRAEFDRIKKQENANALAQQKNNWESIETYFEGLDNWWQKDIKYSTPKPLPKTKVQKNRRVVNNTNTVSRNSGRSATAVSTRSTNVAAGKVEGTVLDQQGTPLPGVTVTIRGEREGVATDFDGKFVIRAAENSTLNFSYIGFDSYQLNTDMNNKFTVVLRENSVQLESVVVTSARSIKGDADAVMTVDEPVGSGPVMNVVEEAPAAVESSDKAGSELKEVTVVGYGTVKKADVSYSVQTISSESISKNTNVSQALAGKVSGVQITALPSVSSDKVIFDEKVSMPISKKPLIIVDGKPFEGELSDLDQDDIASVDVLKDALTIALYGSRASNGVVNVVTKKGESNVINNESKTWNPDRLYLKALAAAPKDKQYELYFELRKAQERNPSFYFDVAHFFYNQGDVKKALQVISNIADLGLENHQLYKTLTYTLRQWKDFDDALFTARQIAKWRAHEPQSLRDYALALEGAGKYQEAFDELIKALEVNYYGEMSGQYEGVEDIILMDINRLTIEHKGLKTGKLDKKYLKKMPVDIRIIMNWNQIDVDLDLHVIEPNGEECYYSHTKTEAGARFSKDFTEGYGPEQYLIRNAIKGKYQIKTNYFGERELTESGPATVMVEIYTTKAGKTTKTLKTIQLGKIKENEILAEIVW</sequence>
<evidence type="ECO:0000313" key="3">
    <source>
        <dbReference type="Proteomes" id="UP001430679"/>
    </source>
</evidence>
<feature type="domain" description="VIT" evidence="1">
    <location>
        <begin position="34"/>
        <end position="162"/>
    </location>
</feature>
<dbReference type="InterPro" id="IPR037066">
    <property type="entry name" value="Plug_dom_sf"/>
</dbReference>
<dbReference type="Pfam" id="PF08487">
    <property type="entry name" value="VIT"/>
    <property type="match status" value="1"/>
</dbReference>
<dbReference type="Gene3D" id="2.60.40.1120">
    <property type="entry name" value="Carboxypeptidase-like, regulatory domain"/>
    <property type="match status" value="1"/>
</dbReference>
<evidence type="ECO:0000259" key="1">
    <source>
        <dbReference type="PROSITE" id="PS51468"/>
    </source>
</evidence>
<dbReference type="SUPFAM" id="SSF49464">
    <property type="entry name" value="Carboxypeptidase regulatory domain-like"/>
    <property type="match status" value="1"/>
</dbReference>
<dbReference type="EMBL" id="JAJJMM010000001">
    <property type="protein sequence ID" value="MCC9061940.1"/>
    <property type="molecule type" value="Genomic_DNA"/>
</dbReference>
<dbReference type="Pfam" id="PF13715">
    <property type="entry name" value="CarbopepD_reg_2"/>
    <property type="match status" value="1"/>
</dbReference>
<protein>
    <submittedName>
        <fullName evidence="2">Carboxypeptidase-like regulatory domain-containing protein</fullName>
    </submittedName>
</protein>
<proteinExistence type="predicted"/>
<comment type="caution">
    <text evidence="2">The sequence shown here is derived from an EMBL/GenBank/DDBJ whole genome shotgun (WGS) entry which is preliminary data.</text>
</comment>
<evidence type="ECO:0000313" key="2">
    <source>
        <dbReference type="EMBL" id="MCC9061940.1"/>
    </source>
</evidence>
<keyword evidence="3" id="KW-1185">Reference proteome</keyword>
<dbReference type="InterPro" id="IPR013694">
    <property type="entry name" value="VIT"/>
</dbReference>
<accession>A0ABS8MB36</accession>
<dbReference type="Gene3D" id="1.25.40.10">
    <property type="entry name" value="Tetratricopeptide repeat domain"/>
    <property type="match status" value="1"/>
</dbReference>
<gene>
    <name evidence="2" type="ORF">LNP81_02955</name>
</gene>
<organism evidence="2 3">
    <name type="scientific">Flavobacterium piscisymbiosum</name>
    <dbReference type="NCBI Taxonomy" id="2893753"/>
    <lineage>
        <taxon>Bacteria</taxon>
        <taxon>Pseudomonadati</taxon>
        <taxon>Bacteroidota</taxon>
        <taxon>Flavobacteriia</taxon>
        <taxon>Flavobacteriales</taxon>
        <taxon>Flavobacteriaceae</taxon>
        <taxon>Flavobacterium</taxon>
    </lineage>
</organism>
<dbReference type="PANTHER" id="PTHR45737:SF6">
    <property type="entry name" value="VON WILLEBRAND FACTOR A DOMAIN-CONTAINING PROTEIN 5A"/>
    <property type="match status" value="1"/>
</dbReference>
<dbReference type="RefSeq" id="WP_230033303.1">
    <property type="nucleotide sequence ID" value="NZ_JAJJMM010000001.1"/>
</dbReference>
<dbReference type="InterPro" id="IPR011990">
    <property type="entry name" value="TPR-like_helical_dom_sf"/>
</dbReference>
<name>A0ABS8MB36_9FLAO</name>
<dbReference type="Gene3D" id="2.170.130.10">
    <property type="entry name" value="TonB-dependent receptor, plug domain"/>
    <property type="match status" value="1"/>
</dbReference>
<dbReference type="PANTHER" id="PTHR45737">
    <property type="entry name" value="VON WILLEBRAND FACTOR A DOMAIN-CONTAINING PROTEIN 5A"/>
    <property type="match status" value="1"/>
</dbReference>
<dbReference type="SUPFAM" id="SSF56935">
    <property type="entry name" value="Porins"/>
    <property type="match status" value="1"/>
</dbReference>
<dbReference type="Pfam" id="PF09906">
    <property type="entry name" value="DUF2135"/>
    <property type="match status" value="1"/>
</dbReference>
<reference evidence="2" key="1">
    <citation type="submission" date="2021-11" db="EMBL/GenBank/DDBJ databases">
        <title>Description of novel Flavobacterium species.</title>
        <authorList>
            <person name="Saticioglu I.B."/>
            <person name="Ay H."/>
            <person name="Altun S."/>
            <person name="Duman M."/>
        </authorList>
    </citation>
    <scope>NUCLEOTIDE SEQUENCE</scope>
    <source>
        <strain evidence="2">F-30</strain>
    </source>
</reference>